<evidence type="ECO:0000313" key="2">
    <source>
        <dbReference type="Proteomes" id="UP000005756"/>
    </source>
</evidence>
<evidence type="ECO:0000313" key="1">
    <source>
        <dbReference type="EMBL" id="EHJ93194.1"/>
    </source>
</evidence>
<reference evidence="1 2" key="1">
    <citation type="submission" date="2011-10" db="EMBL/GenBank/DDBJ databases">
        <authorList>
            <person name="Quillaguamn J."/>
            <person name="Guzmn D."/>
            <person name="Balderrama-Subieta A."/>
            <person name="Cardona-Ortuo C."/>
            <person name="Guevara-Martnez M."/>
            <person name="Callisaya-Quispe N."/>
        </authorList>
    </citation>
    <scope>NUCLEOTIDE SEQUENCE [LARGE SCALE GENOMIC DNA]</scope>
    <source>
        <strain evidence="1 2">LC1</strain>
    </source>
</reference>
<proteinExistence type="predicted"/>
<protein>
    <recommendedName>
        <fullName evidence="3">Integrase</fullName>
    </recommendedName>
</protein>
<sequence>MATIRKRRKKDGSFSYLARIRIARTGQPDYSESKTFSRKAMAEDS</sequence>
<name>A0A7U9GGB7_9GAMM</name>
<dbReference type="Proteomes" id="UP000005756">
    <property type="component" value="Unassembled WGS sequence"/>
</dbReference>
<dbReference type="EMBL" id="JH393257">
    <property type="protein sequence ID" value="EHJ93194.1"/>
    <property type="molecule type" value="Genomic_DNA"/>
</dbReference>
<gene>
    <name evidence="1" type="ORF">KUC_0141</name>
</gene>
<accession>A0A7U9GGB7</accession>
<dbReference type="AlphaFoldDB" id="A0A7U9GGB7"/>
<organism evidence="1 2">
    <name type="scientific">Vreelandella boliviensis LC1</name>
    <dbReference type="NCBI Taxonomy" id="1072583"/>
    <lineage>
        <taxon>Bacteria</taxon>
        <taxon>Pseudomonadati</taxon>
        <taxon>Pseudomonadota</taxon>
        <taxon>Gammaproteobacteria</taxon>
        <taxon>Oceanospirillales</taxon>
        <taxon>Halomonadaceae</taxon>
        <taxon>Vreelandella</taxon>
    </lineage>
</organism>
<evidence type="ECO:0008006" key="3">
    <source>
        <dbReference type="Google" id="ProtNLM"/>
    </source>
</evidence>